<accession>A0A7S1J818</accession>
<evidence type="ECO:0000313" key="1">
    <source>
        <dbReference type="EMBL" id="CAD9035059.1"/>
    </source>
</evidence>
<gene>
    <name evidence="1" type="ORF">EGYM00392_LOCUS46213</name>
</gene>
<dbReference type="EMBL" id="HBGA01125166">
    <property type="protein sequence ID" value="CAD9035059.1"/>
    <property type="molecule type" value="Transcribed_RNA"/>
</dbReference>
<name>A0A7S1J818_9EUGL</name>
<organism evidence="1">
    <name type="scientific">Eutreptiella gymnastica</name>
    <dbReference type="NCBI Taxonomy" id="73025"/>
    <lineage>
        <taxon>Eukaryota</taxon>
        <taxon>Discoba</taxon>
        <taxon>Euglenozoa</taxon>
        <taxon>Euglenida</taxon>
        <taxon>Spirocuta</taxon>
        <taxon>Euglenophyceae</taxon>
        <taxon>Eutreptiales</taxon>
        <taxon>Eutreptiaceae</taxon>
        <taxon>Eutreptiella</taxon>
    </lineage>
</organism>
<proteinExistence type="predicted"/>
<protein>
    <submittedName>
        <fullName evidence="1">Uncharacterized protein</fullName>
    </submittedName>
</protein>
<sequence length="201" mass="22766">MVQVLISPDGGPAPMRVAHMAFQNISHWAAFEQEHLTRTYALHDYFFINSRRTVMRMLRDPHDFPIRDGTDQNPGGWVYMITYGVGDDESKADFNKQWNRLAPFFGREAHKSVGFLNRQEFTTGELSKSAQFVMMYEFTDLPAMEALMFGKTFTSIVETLKPLCTHWATTILSPGDHAGMYFPGAAAEKKGEETSAPQSNE</sequence>
<dbReference type="AlphaFoldDB" id="A0A7S1J818"/>
<reference evidence="1" key="1">
    <citation type="submission" date="2021-01" db="EMBL/GenBank/DDBJ databases">
        <authorList>
            <person name="Corre E."/>
            <person name="Pelletier E."/>
            <person name="Niang G."/>
            <person name="Scheremetjew M."/>
            <person name="Finn R."/>
            <person name="Kale V."/>
            <person name="Holt S."/>
            <person name="Cochrane G."/>
            <person name="Meng A."/>
            <person name="Brown T."/>
            <person name="Cohen L."/>
        </authorList>
    </citation>
    <scope>NUCLEOTIDE SEQUENCE</scope>
    <source>
        <strain evidence="1">NIES-381</strain>
    </source>
</reference>